<feature type="region of interest" description="Disordered" evidence="1">
    <location>
        <begin position="226"/>
        <end position="247"/>
    </location>
</feature>
<dbReference type="Pfam" id="PF16794">
    <property type="entry name" value="fn3_4"/>
    <property type="match status" value="1"/>
</dbReference>
<dbReference type="EMBL" id="JBCEZU010000056">
    <property type="protein sequence ID" value="KAK9534649.1"/>
    <property type="molecule type" value="Genomic_DNA"/>
</dbReference>
<protein>
    <recommendedName>
        <fullName evidence="2">Activating transcription factor 7-interacting protein Fn3 domain-containing protein</fullName>
    </recommendedName>
</protein>
<dbReference type="InterPro" id="IPR056565">
    <property type="entry name" value="Fn3_ATF7IP"/>
</dbReference>
<feature type="compositionally biased region" description="Basic residues" evidence="1">
    <location>
        <begin position="11"/>
        <end position="23"/>
    </location>
</feature>
<evidence type="ECO:0000256" key="1">
    <source>
        <dbReference type="SAM" id="MobiDB-lite"/>
    </source>
</evidence>
<evidence type="ECO:0000313" key="4">
    <source>
        <dbReference type="Proteomes" id="UP001488805"/>
    </source>
</evidence>
<proteinExistence type="predicted"/>
<feature type="compositionally biased region" description="Polar residues" evidence="1">
    <location>
        <begin position="180"/>
        <end position="192"/>
    </location>
</feature>
<name>A0AAW1FIY3_ZOAVI</name>
<evidence type="ECO:0000259" key="2">
    <source>
        <dbReference type="Pfam" id="PF16794"/>
    </source>
</evidence>
<feature type="domain" description="Activating transcription factor 7-interacting protein Fn3" evidence="2">
    <location>
        <begin position="307"/>
        <end position="411"/>
    </location>
</feature>
<gene>
    <name evidence="3" type="ORF">VZT92_007079</name>
</gene>
<feature type="compositionally biased region" description="Basic and acidic residues" evidence="1">
    <location>
        <begin position="273"/>
        <end position="285"/>
    </location>
</feature>
<evidence type="ECO:0000313" key="3">
    <source>
        <dbReference type="EMBL" id="KAK9534649.1"/>
    </source>
</evidence>
<accession>A0AAW1FIY3</accession>
<feature type="region of interest" description="Disordered" evidence="1">
    <location>
        <begin position="170"/>
        <end position="193"/>
    </location>
</feature>
<sequence length="416" mass="46395">MADRTGSKGPAPKRARPPNKGKSPKQQSQAQKETRVNIGLAFDGWRELKRSNGLKSDAEVALSLLDVMKRSPPSSPASSGAPAKKLKFSQLEVETLIEQEVHAAVQKKESRLQGLIETIQELDRAVDYSSSIQTLEARINTVTKRAEAAIAFMTEEQKKSPLPSLVNVKTREHSEDETLETTSQTDMKSTAESGEVFETMENTKEALKKMQADNKALKGAITDLSEELPPPVLTPYGSPEGKVKKEPKYKKETRNNVMELKQREEPTAAPVKVETKHTNSERDKVPYPPLPIKPFPSTLSMEAAQYNIPQIVQVKMALIRRPPALSVCWSVEEKDPSKPPMDIYRVFISVEKEKGSNVFPAWTPQDVDAKNKEQRIWCHVTNKYRAGRKVCVAVVGKDMFGRYGPYSEVVTVSLPD</sequence>
<dbReference type="Proteomes" id="UP001488805">
    <property type="component" value="Unassembled WGS sequence"/>
</dbReference>
<feature type="region of interest" description="Disordered" evidence="1">
    <location>
        <begin position="1"/>
        <end position="36"/>
    </location>
</feature>
<dbReference type="AlphaFoldDB" id="A0AAW1FIY3"/>
<organism evidence="3 4">
    <name type="scientific">Zoarces viviparus</name>
    <name type="common">Viviparous eelpout</name>
    <name type="synonym">Blennius viviparus</name>
    <dbReference type="NCBI Taxonomy" id="48416"/>
    <lineage>
        <taxon>Eukaryota</taxon>
        <taxon>Metazoa</taxon>
        <taxon>Chordata</taxon>
        <taxon>Craniata</taxon>
        <taxon>Vertebrata</taxon>
        <taxon>Euteleostomi</taxon>
        <taxon>Actinopterygii</taxon>
        <taxon>Neopterygii</taxon>
        <taxon>Teleostei</taxon>
        <taxon>Neoteleostei</taxon>
        <taxon>Acanthomorphata</taxon>
        <taxon>Eupercaria</taxon>
        <taxon>Perciformes</taxon>
        <taxon>Cottioidei</taxon>
        <taxon>Zoarcales</taxon>
        <taxon>Zoarcidae</taxon>
        <taxon>Zoarcinae</taxon>
        <taxon>Zoarces</taxon>
    </lineage>
</organism>
<comment type="caution">
    <text evidence="3">The sequence shown here is derived from an EMBL/GenBank/DDBJ whole genome shotgun (WGS) entry which is preliminary data.</text>
</comment>
<feature type="region of interest" description="Disordered" evidence="1">
    <location>
        <begin position="262"/>
        <end position="289"/>
    </location>
</feature>
<reference evidence="3 4" key="1">
    <citation type="journal article" date="2024" name="Genome Biol. Evol.">
        <title>Chromosome-level genome assembly of the viviparous eelpout Zoarces viviparus.</title>
        <authorList>
            <person name="Fuhrmann N."/>
            <person name="Brasseur M.V."/>
            <person name="Bakowski C.E."/>
            <person name="Podsiadlowski L."/>
            <person name="Prost S."/>
            <person name="Krehenwinkel H."/>
            <person name="Mayer C."/>
        </authorList>
    </citation>
    <scope>NUCLEOTIDE SEQUENCE [LARGE SCALE GENOMIC DNA]</scope>
    <source>
        <strain evidence="3">NO-MEL_2022_Ind0_liver</strain>
    </source>
</reference>
<keyword evidence="4" id="KW-1185">Reference proteome</keyword>